<evidence type="ECO:0000313" key="12">
    <source>
        <dbReference type="EMBL" id="AEA33971.1"/>
    </source>
</evidence>
<dbReference type="PANTHER" id="PTHR11059:SF0">
    <property type="entry name" value="DNA REPAIR PROTEIN RECN"/>
    <property type="match status" value="1"/>
</dbReference>
<evidence type="ECO:0000256" key="5">
    <source>
        <dbReference type="ARBA" id="ARBA00022763"/>
    </source>
</evidence>
<keyword evidence="10" id="KW-0175">Coiled coil</keyword>
<dbReference type="GO" id="GO:0043590">
    <property type="term" value="C:bacterial nucleoid"/>
    <property type="evidence" value="ECO:0007669"/>
    <property type="project" value="TreeGrafter"/>
</dbReference>
<keyword evidence="13" id="KW-1185">Reference proteome</keyword>
<evidence type="ECO:0000256" key="3">
    <source>
        <dbReference type="ARBA" id="ARBA00021315"/>
    </source>
</evidence>
<dbReference type="InParanoid" id="F2LW37"/>
<protein>
    <recommendedName>
        <fullName evidence="3 9">DNA repair protein RecN</fullName>
    </recommendedName>
    <alternativeName>
        <fullName evidence="8 9">Recombination protein N</fullName>
    </alternativeName>
</protein>
<dbReference type="GO" id="GO:0005524">
    <property type="term" value="F:ATP binding"/>
    <property type="evidence" value="ECO:0007669"/>
    <property type="project" value="UniProtKB-KW"/>
</dbReference>
<sequence>MLRRIEIENFLTIEKCTIEPSKGLTAIVGESGSGKSLILKAIDSVFSSKVDTGVVGNFGDKTTIKLFFELNEDQKIGLEAFDIDADEIVLIRIIKKGKSRILLNHEPITSKVAAAIKELLLGVVSYDYRVDAFSSKSLLEVIDSLIDSEAKESFREAFLEFLGLSDKLKAIENRLDEIDNMHPEVLLDAIEKVNPRPGEYEELLDLSKRIKSISLAKEHALRILNDVYDAENSVVDVLQRSVDMLEKLKFSGFELDAYELFFEAVEKLNIARGEFEQILDKSYQDEDIDKIQARLFELEELQRKFSRTLDKIIEHAEKLKELIKEKERLVFELEDTRKRMDEAKKQAIDKAEVLSSKRKEKAEKLKGEIVKYLKELMLDKTVVFINFDRVGMSKDGFDSVSIAFSANPDLKPAPIDKVASGGERSRFILSLKRAIADIRSTAQTLLLDEIETGVSGKTLKAVLNLIKDYSDKNQVIMITHSDEAKSIADRIYRVKKVFDSSKTRSIVSEE</sequence>
<dbReference type="InterPro" id="IPR003395">
    <property type="entry name" value="RecF/RecN/SMC_N"/>
</dbReference>
<dbReference type="PIRSF" id="PIRSF003128">
    <property type="entry name" value="RecN"/>
    <property type="match status" value="1"/>
</dbReference>
<feature type="domain" description="AAA+ ATPase" evidence="11">
    <location>
        <begin position="21"/>
        <end position="498"/>
    </location>
</feature>
<name>F2LW37_HIPMA</name>
<dbReference type="InterPro" id="IPR003593">
    <property type="entry name" value="AAA+_ATPase"/>
</dbReference>
<keyword evidence="7 9" id="KW-0234">DNA repair</keyword>
<dbReference type="SMART" id="SM00382">
    <property type="entry name" value="AAA"/>
    <property type="match status" value="1"/>
</dbReference>
<dbReference type="RefSeq" id="WP_013682010.1">
    <property type="nucleotide sequence ID" value="NC_015318.1"/>
</dbReference>
<evidence type="ECO:0000313" key="13">
    <source>
        <dbReference type="Proteomes" id="UP000008139"/>
    </source>
</evidence>
<comment type="similarity">
    <text evidence="2 9">Belongs to the RecN family.</text>
</comment>
<dbReference type="SUPFAM" id="SSF52540">
    <property type="entry name" value="P-loop containing nucleoside triphosphate hydrolases"/>
    <property type="match status" value="1"/>
</dbReference>
<organism evidence="12 13">
    <name type="scientific">Hippea maritima (strain ATCC 700847 / DSM 10411 / MH2)</name>
    <dbReference type="NCBI Taxonomy" id="760142"/>
    <lineage>
        <taxon>Bacteria</taxon>
        <taxon>Pseudomonadati</taxon>
        <taxon>Campylobacterota</taxon>
        <taxon>Desulfurellia</taxon>
        <taxon>Desulfurellales</taxon>
        <taxon>Hippeaceae</taxon>
        <taxon>Hippea</taxon>
    </lineage>
</organism>
<dbReference type="eggNOG" id="COG0497">
    <property type="taxonomic scope" value="Bacteria"/>
</dbReference>
<dbReference type="GO" id="GO:0006281">
    <property type="term" value="P:DNA repair"/>
    <property type="evidence" value="ECO:0007669"/>
    <property type="project" value="UniProtKB-KW"/>
</dbReference>
<dbReference type="EMBL" id="CP002606">
    <property type="protein sequence ID" value="AEA33971.1"/>
    <property type="molecule type" value="Genomic_DNA"/>
</dbReference>
<dbReference type="Pfam" id="PF02463">
    <property type="entry name" value="SMC_N"/>
    <property type="match status" value="1"/>
</dbReference>
<dbReference type="FunCoup" id="F2LW37">
    <property type="interactions" value="382"/>
</dbReference>
<dbReference type="GO" id="GO:0009432">
    <property type="term" value="P:SOS response"/>
    <property type="evidence" value="ECO:0007669"/>
    <property type="project" value="TreeGrafter"/>
</dbReference>
<reference evidence="13" key="2">
    <citation type="submission" date="2011-03" db="EMBL/GenBank/DDBJ databases">
        <title>The complete genome of Hippea maritima DSM 10411.</title>
        <authorList>
            <consortium name="US DOE Joint Genome Institute (JGI-PGF)"/>
            <person name="Lucas S."/>
            <person name="Copeland A."/>
            <person name="Lapidus A."/>
            <person name="Bruce D."/>
            <person name="Goodwin L."/>
            <person name="Pitluck S."/>
            <person name="Peters L."/>
            <person name="Kyrpides N."/>
            <person name="Mavromatis K."/>
            <person name="Pagani I."/>
            <person name="Ivanova N."/>
            <person name="Mikhailova N."/>
            <person name="Lu M."/>
            <person name="Detter J.C."/>
            <person name="Tapia R."/>
            <person name="Han C."/>
            <person name="Land M."/>
            <person name="Hauser L."/>
            <person name="Markowitz V."/>
            <person name="Cheng J.-F."/>
            <person name="Hugenholtz P."/>
            <person name="Woyke T."/>
            <person name="Wu D."/>
            <person name="Spring S."/>
            <person name="Schroeder M."/>
            <person name="Brambilla E."/>
            <person name="Klenk H.-P."/>
            <person name="Eisen J.A."/>
        </authorList>
    </citation>
    <scope>NUCLEOTIDE SEQUENCE [LARGE SCALE GENOMIC DNA]</scope>
    <source>
        <strain evidence="13">ATCC 700847 / DSM 10411 / MH2</strain>
    </source>
</reference>
<comment type="function">
    <text evidence="1 9">May be involved in recombinational repair of damaged DNA.</text>
</comment>
<dbReference type="InterPro" id="IPR027417">
    <property type="entry name" value="P-loop_NTPase"/>
</dbReference>
<evidence type="ECO:0000259" key="11">
    <source>
        <dbReference type="SMART" id="SM00382"/>
    </source>
</evidence>
<evidence type="ECO:0000256" key="9">
    <source>
        <dbReference type="PIRNR" id="PIRNR003128"/>
    </source>
</evidence>
<dbReference type="AlphaFoldDB" id="F2LW37"/>
<dbReference type="Proteomes" id="UP000008139">
    <property type="component" value="Chromosome"/>
</dbReference>
<dbReference type="HOGENOM" id="CLU_018297_3_1_7"/>
<keyword evidence="4" id="KW-0547">Nucleotide-binding</keyword>
<feature type="coiled-coil region" evidence="10">
    <location>
        <begin position="298"/>
        <end position="346"/>
    </location>
</feature>
<dbReference type="STRING" id="760142.Hipma_1005"/>
<evidence type="ECO:0000256" key="2">
    <source>
        <dbReference type="ARBA" id="ARBA00009441"/>
    </source>
</evidence>
<evidence type="ECO:0000256" key="6">
    <source>
        <dbReference type="ARBA" id="ARBA00022840"/>
    </source>
</evidence>
<dbReference type="PANTHER" id="PTHR11059">
    <property type="entry name" value="DNA REPAIR PROTEIN RECN"/>
    <property type="match status" value="1"/>
</dbReference>
<dbReference type="KEGG" id="hmr:Hipma_1005"/>
<evidence type="ECO:0000256" key="8">
    <source>
        <dbReference type="ARBA" id="ARBA00033408"/>
    </source>
</evidence>
<proteinExistence type="inferred from homology"/>
<reference evidence="12 13" key="1">
    <citation type="journal article" date="2011" name="Stand. Genomic Sci.">
        <title>Complete genome sequence of the thermophilic sulfur-reducer Hippea maritima type strain (MH(2)).</title>
        <authorList>
            <person name="Huntemann M."/>
            <person name="Lu M."/>
            <person name="Nolan M."/>
            <person name="Lapidus A."/>
            <person name="Lucas S."/>
            <person name="Hammon N."/>
            <person name="Deshpande S."/>
            <person name="Cheng J.F."/>
            <person name="Tapia R."/>
            <person name="Han C."/>
            <person name="Goodwin L."/>
            <person name="Pitluck S."/>
            <person name="Liolios K."/>
            <person name="Pagani I."/>
            <person name="Ivanova N."/>
            <person name="Ovchinikova G."/>
            <person name="Pati A."/>
            <person name="Chen A."/>
            <person name="Palaniappan K."/>
            <person name="Land M."/>
            <person name="Hauser L."/>
            <person name="Jeffries C.D."/>
            <person name="Detter J.C."/>
            <person name="Brambilla E.M."/>
            <person name="Rohde M."/>
            <person name="Spring S."/>
            <person name="Goker M."/>
            <person name="Woyke T."/>
            <person name="Bristow J."/>
            <person name="Eisen J.A."/>
            <person name="Markowitz V."/>
            <person name="Hugenholtz P."/>
            <person name="Kyrpides N.C."/>
            <person name="Klenk H.P."/>
            <person name="Mavromatis K."/>
        </authorList>
    </citation>
    <scope>NUCLEOTIDE SEQUENCE [LARGE SCALE GENOMIC DNA]</scope>
    <source>
        <strain evidence="13">ATCC 700847 / DSM 10411 / MH2</strain>
    </source>
</reference>
<keyword evidence="6" id="KW-0067">ATP-binding</keyword>
<evidence type="ECO:0000256" key="4">
    <source>
        <dbReference type="ARBA" id="ARBA00022741"/>
    </source>
</evidence>
<evidence type="ECO:0000256" key="1">
    <source>
        <dbReference type="ARBA" id="ARBA00003618"/>
    </source>
</evidence>
<dbReference type="GO" id="GO:0006310">
    <property type="term" value="P:DNA recombination"/>
    <property type="evidence" value="ECO:0007669"/>
    <property type="project" value="InterPro"/>
</dbReference>
<keyword evidence="5 9" id="KW-0227">DNA damage</keyword>
<dbReference type="OrthoDB" id="9806954at2"/>
<evidence type="ECO:0000256" key="7">
    <source>
        <dbReference type="ARBA" id="ARBA00023204"/>
    </source>
</evidence>
<evidence type="ECO:0000256" key="10">
    <source>
        <dbReference type="SAM" id="Coils"/>
    </source>
</evidence>
<gene>
    <name evidence="12" type="ordered locus">Hipma_1005</name>
</gene>
<accession>F2LW37</accession>
<dbReference type="InterPro" id="IPR004604">
    <property type="entry name" value="DNA_recomb/repair_RecN"/>
</dbReference>
<dbReference type="Gene3D" id="3.40.50.300">
    <property type="entry name" value="P-loop containing nucleotide triphosphate hydrolases"/>
    <property type="match status" value="2"/>
</dbReference>